<name>A0A521BW71_9BACT</name>
<evidence type="ECO:0000313" key="4">
    <source>
        <dbReference type="Proteomes" id="UP000317315"/>
    </source>
</evidence>
<keyword evidence="4" id="KW-1185">Reference proteome</keyword>
<dbReference type="InterPro" id="IPR037522">
    <property type="entry name" value="HD_GYP_dom"/>
</dbReference>
<dbReference type="RefSeq" id="WP_142934956.1">
    <property type="nucleotide sequence ID" value="NZ_FXTM01000008.1"/>
</dbReference>
<organism evidence="3 4">
    <name type="scientific">Balnearium lithotrophicum</name>
    <dbReference type="NCBI Taxonomy" id="223788"/>
    <lineage>
        <taxon>Bacteria</taxon>
        <taxon>Pseudomonadati</taxon>
        <taxon>Aquificota</taxon>
        <taxon>Aquificia</taxon>
        <taxon>Desulfurobacteriales</taxon>
        <taxon>Desulfurobacteriaceae</taxon>
        <taxon>Balnearium</taxon>
    </lineage>
</organism>
<dbReference type="CDD" id="cd00077">
    <property type="entry name" value="HDc"/>
    <property type="match status" value="2"/>
</dbReference>
<dbReference type="SMART" id="SM00471">
    <property type="entry name" value="HDc"/>
    <property type="match status" value="2"/>
</dbReference>
<gene>
    <name evidence="3" type="ORF">SAMN06269117_10839</name>
</gene>
<protein>
    <submittedName>
        <fullName evidence="3">HD-GYP domain, c-di-GMP phosphodiesterase class II (Or its inactivated variant)</fullName>
    </submittedName>
</protein>
<dbReference type="InterPro" id="IPR006674">
    <property type="entry name" value="HD_domain"/>
</dbReference>
<dbReference type="PANTHER" id="PTHR43155">
    <property type="entry name" value="CYCLIC DI-GMP PHOSPHODIESTERASE PA4108-RELATED"/>
    <property type="match status" value="1"/>
</dbReference>
<dbReference type="AlphaFoldDB" id="A0A521BW71"/>
<dbReference type="Gene3D" id="1.10.3210.10">
    <property type="entry name" value="Hypothetical protein af1432"/>
    <property type="match status" value="2"/>
</dbReference>
<dbReference type="OrthoDB" id="9377at2"/>
<sequence>MGIFGELGFLDISKLLLKISDLSGFLDHSLKGHNLRVAAISSILAQDISYSKEFLKKVLIASIFHDIGILFQKKVEQKELLFRESSEGTKAIHLHAFLGYELFKRYPKFKEVALAIRDHHRNYSEFLKNPGKYSYTGQIIHLADRIDIFVMNRIKLGWDFPKILFYLKEKLSVSKGRIFDPVLVEILINRYFDKEAFWFYLYTDREEYVEELILSLISNLDLSYKIKEVLQVVDIFGFIIDFKSPFTATHSSGVAQTAAHLSSILGFSPEEVRKMKIAGFLHDIGKIYIPLEILEKPGRLTESEFFIMKSHVFHTYMILKESIGDIDIVKWASYHHEKLNGEGYPFKLKAEELPIGSRIMAVADAFTALTEDRPYKKGIPPEKTVQILEELAQKNALDKRVVYVLKKNLSSINTSKEKVQEKAKELYDRMRQIAYSGEFN</sequence>
<dbReference type="PROSITE" id="PS51832">
    <property type="entry name" value="HD_GYP"/>
    <property type="match status" value="1"/>
</dbReference>
<dbReference type="PROSITE" id="PS51831">
    <property type="entry name" value="HD"/>
    <property type="match status" value="1"/>
</dbReference>
<dbReference type="SUPFAM" id="SSF109604">
    <property type="entry name" value="HD-domain/PDEase-like"/>
    <property type="match status" value="2"/>
</dbReference>
<feature type="domain" description="HD" evidence="1">
    <location>
        <begin position="247"/>
        <end position="369"/>
    </location>
</feature>
<dbReference type="EMBL" id="FXTM01000008">
    <property type="protein sequence ID" value="SMO51408.1"/>
    <property type="molecule type" value="Genomic_DNA"/>
</dbReference>
<accession>A0A521BW71</accession>
<dbReference type="InterPro" id="IPR003607">
    <property type="entry name" value="HD/PDEase_dom"/>
</dbReference>
<dbReference type="Proteomes" id="UP000317315">
    <property type="component" value="Unassembled WGS sequence"/>
</dbReference>
<reference evidence="3 4" key="1">
    <citation type="submission" date="2017-05" db="EMBL/GenBank/DDBJ databases">
        <authorList>
            <person name="Varghese N."/>
            <person name="Submissions S."/>
        </authorList>
    </citation>
    <scope>NUCLEOTIDE SEQUENCE [LARGE SCALE GENOMIC DNA]</scope>
    <source>
        <strain evidence="3 4">DSM 16304</strain>
    </source>
</reference>
<dbReference type="Pfam" id="PF01966">
    <property type="entry name" value="HD"/>
    <property type="match status" value="1"/>
</dbReference>
<dbReference type="PANTHER" id="PTHR43155:SF1">
    <property type="entry name" value="3'3'-CGAMP-SPECIFIC PHOSPHODIESTERASE 1"/>
    <property type="match status" value="1"/>
</dbReference>
<evidence type="ECO:0000259" key="1">
    <source>
        <dbReference type="PROSITE" id="PS51831"/>
    </source>
</evidence>
<proteinExistence type="predicted"/>
<dbReference type="Pfam" id="PF13487">
    <property type="entry name" value="HD_5"/>
    <property type="match status" value="1"/>
</dbReference>
<evidence type="ECO:0000313" key="3">
    <source>
        <dbReference type="EMBL" id="SMO51408.1"/>
    </source>
</evidence>
<feature type="domain" description="HD-GYP" evidence="2">
    <location>
        <begin position="225"/>
        <end position="421"/>
    </location>
</feature>
<evidence type="ECO:0000259" key="2">
    <source>
        <dbReference type="PROSITE" id="PS51832"/>
    </source>
</evidence>